<dbReference type="STRING" id="1798494.A3C18_04095"/>
<gene>
    <name evidence="2" type="ORF">A3C18_04095</name>
</gene>
<sequence length="89" mass="10551">MKRRGRSKGKSETAEILDIVNFVKDRMATKDDIVRIEERLYSIEQELKDIKRRLAKLEDNYEAVREYGDDIKALQGRIRAIEKQLATRR</sequence>
<protein>
    <submittedName>
        <fullName evidence="2">Uncharacterized protein</fullName>
    </submittedName>
</protein>
<dbReference type="Proteomes" id="UP000178328">
    <property type="component" value="Unassembled WGS sequence"/>
</dbReference>
<reference evidence="2 3" key="1">
    <citation type="journal article" date="2016" name="Nat. Commun.">
        <title>Thousands of microbial genomes shed light on interconnected biogeochemical processes in an aquifer system.</title>
        <authorList>
            <person name="Anantharaman K."/>
            <person name="Brown C.T."/>
            <person name="Hug L.A."/>
            <person name="Sharon I."/>
            <person name="Castelle C.J."/>
            <person name="Probst A.J."/>
            <person name="Thomas B.C."/>
            <person name="Singh A."/>
            <person name="Wilkins M.J."/>
            <person name="Karaoz U."/>
            <person name="Brodie E.L."/>
            <person name="Williams K.H."/>
            <person name="Hubbard S.S."/>
            <person name="Banfield J.F."/>
        </authorList>
    </citation>
    <scope>NUCLEOTIDE SEQUENCE [LARGE SCALE GENOMIC DNA]</scope>
</reference>
<dbReference type="EMBL" id="MFLH01000023">
    <property type="protein sequence ID" value="OGG64452.1"/>
    <property type="molecule type" value="Genomic_DNA"/>
</dbReference>
<name>A0A1F6DTT8_9BACT</name>
<feature type="coiled-coil region" evidence="1">
    <location>
        <begin position="33"/>
        <end position="84"/>
    </location>
</feature>
<evidence type="ECO:0000256" key="1">
    <source>
        <dbReference type="SAM" id="Coils"/>
    </source>
</evidence>
<evidence type="ECO:0000313" key="2">
    <source>
        <dbReference type="EMBL" id="OGG64452.1"/>
    </source>
</evidence>
<proteinExistence type="predicted"/>
<keyword evidence="1" id="KW-0175">Coiled coil</keyword>
<evidence type="ECO:0000313" key="3">
    <source>
        <dbReference type="Proteomes" id="UP000178328"/>
    </source>
</evidence>
<organism evidence="2 3">
    <name type="scientific">Candidatus Kaiserbacteria bacterium RIFCSPHIGHO2_02_FULL_54_11b</name>
    <dbReference type="NCBI Taxonomy" id="1798494"/>
    <lineage>
        <taxon>Bacteria</taxon>
        <taxon>Candidatus Kaiseribacteriota</taxon>
    </lineage>
</organism>
<comment type="caution">
    <text evidence="2">The sequence shown here is derived from an EMBL/GenBank/DDBJ whole genome shotgun (WGS) entry which is preliminary data.</text>
</comment>
<dbReference type="Gene3D" id="1.20.5.340">
    <property type="match status" value="1"/>
</dbReference>
<dbReference type="AlphaFoldDB" id="A0A1F6DTT8"/>
<accession>A0A1F6DTT8</accession>